<accession>A0ABP1H4Q6</accession>
<keyword evidence="2" id="KW-0812">Transmembrane</keyword>
<dbReference type="Proteomes" id="UP001642409">
    <property type="component" value="Unassembled WGS sequence"/>
</dbReference>
<dbReference type="InterPro" id="IPR000408">
    <property type="entry name" value="Reg_chr_condens"/>
</dbReference>
<keyword evidence="4" id="KW-1185">Reference proteome</keyword>
<evidence type="ECO:0000313" key="4">
    <source>
        <dbReference type="Proteomes" id="UP001642409"/>
    </source>
</evidence>
<evidence type="ECO:0000313" key="3">
    <source>
        <dbReference type="EMBL" id="CAL5986024.1"/>
    </source>
</evidence>
<feature type="transmembrane region" description="Helical" evidence="2">
    <location>
        <begin position="566"/>
        <end position="592"/>
    </location>
</feature>
<proteinExistence type="predicted"/>
<organism evidence="3 4">
    <name type="scientific">Hexamita inflata</name>
    <dbReference type="NCBI Taxonomy" id="28002"/>
    <lineage>
        <taxon>Eukaryota</taxon>
        <taxon>Metamonada</taxon>
        <taxon>Diplomonadida</taxon>
        <taxon>Hexamitidae</taxon>
        <taxon>Hexamitinae</taxon>
        <taxon>Hexamita</taxon>
    </lineage>
</organism>
<feature type="repeat" description="RCC1" evidence="1">
    <location>
        <begin position="417"/>
        <end position="474"/>
    </location>
</feature>
<dbReference type="Pfam" id="PF00415">
    <property type="entry name" value="RCC1"/>
    <property type="match status" value="2"/>
</dbReference>
<keyword evidence="2" id="KW-1133">Transmembrane helix</keyword>
<feature type="repeat" description="RCC1" evidence="1">
    <location>
        <begin position="258"/>
        <end position="309"/>
    </location>
</feature>
<dbReference type="PANTHER" id="PTHR45982:SF1">
    <property type="entry name" value="REGULATOR OF CHROMOSOME CONDENSATION"/>
    <property type="match status" value="1"/>
</dbReference>
<dbReference type="PANTHER" id="PTHR45982">
    <property type="entry name" value="REGULATOR OF CHROMOSOME CONDENSATION"/>
    <property type="match status" value="1"/>
</dbReference>
<dbReference type="InterPro" id="IPR009091">
    <property type="entry name" value="RCC1/BLIP-II"/>
</dbReference>
<keyword evidence="2" id="KW-0472">Membrane</keyword>
<comment type="caution">
    <text evidence="3">The sequence shown here is derived from an EMBL/GenBank/DDBJ whole genome shotgun (WGS) entry which is preliminary data.</text>
</comment>
<evidence type="ECO:0000256" key="2">
    <source>
        <dbReference type="SAM" id="Phobius"/>
    </source>
</evidence>
<evidence type="ECO:0000256" key="1">
    <source>
        <dbReference type="PROSITE-ProRule" id="PRU00235"/>
    </source>
</evidence>
<dbReference type="PROSITE" id="PS50012">
    <property type="entry name" value="RCC1_3"/>
    <property type="match status" value="3"/>
</dbReference>
<dbReference type="EMBL" id="CAXDID020000019">
    <property type="protein sequence ID" value="CAL5986024.1"/>
    <property type="molecule type" value="Genomic_DNA"/>
</dbReference>
<dbReference type="PRINTS" id="PR00633">
    <property type="entry name" value="RCCNDNSATION"/>
</dbReference>
<sequence>MELHSSPTLIAPSGASSLLNQTSFTFLQSISFSASGSTMAIWYAPRILITLSVPSNTPLSVFMSESSPSCKAQYSRIFWRYSTNYLPSYSVFFLRKVVLAFVQNGFPFTSLLQISNSCSTRSIFSSFWRTKTDLLLNFLSFSMSDLSSLIQLNNQVIKSILMSSKLKYTKINQFKLIQIVAQFYVYYIQNLLYLKLQPLQMNMILQQTLCYLASGNNKYGNLGIDKYQMSQLKFKDINYDFEHIYLGNKHAIGIWKNGSMYTWGDNTYYQLGFMEYVSKPSEVKFFTYSGIKIVQADGGDKHTIALDSNGNVWTWGSNSNGQLGRTDVPIGQFTYNPAQLPSYMFGGEKVMFVAAQDLITLVRTASGKVYIFGLCTKFLCDVTSNKAITTPTLLNVSVNASRLFVGSQNIFVEDSQGFVYVRGKNDYGQLCFAPEESDTNDQSGYYQKQFKVIQKGGFEKIALGLAHSVMMSNNVAYGCGALFNAPFEQVRDAGKILDIAVSAHGFLVLEKKQVYVKGTDTSGELGLGGQNVVSDGSILKLKNNKKIISRNDFSFIYKHSGLSAGAITAIVIGSVVGVVAIVVAVVFGIYVYKKKGSNYKQIGEKEEKEMMNKPDEW</sequence>
<name>A0ABP1H4Q6_9EUKA</name>
<dbReference type="SUPFAM" id="SSF50985">
    <property type="entry name" value="RCC1/BLIP-II"/>
    <property type="match status" value="1"/>
</dbReference>
<feature type="repeat" description="RCC1" evidence="1">
    <location>
        <begin position="310"/>
        <end position="366"/>
    </location>
</feature>
<gene>
    <name evidence="3" type="ORF">HINF_LOCUS9217</name>
</gene>
<protein>
    <submittedName>
        <fullName evidence="3">Regulator_of chromosome condensation (RCC1) repeat-containing protein</fullName>
    </submittedName>
</protein>
<dbReference type="InterPro" id="IPR051553">
    <property type="entry name" value="Ran_GTPase-activating"/>
</dbReference>
<reference evidence="3 4" key="1">
    <citation type="submission" date="2024-07" db="EMBL/GenBank/DDBJ databases">
        <authorList>
            <person name="Akdeniz Z."/>
        </authorList>
    </citation>
    <scope>NUCLEOTIDE SEQUENCE [LARGE SCALE GENOMIC DNA]</scope>
</reference>
<dbReference type="Gene3D" id="2.130.10.30">
    <property type="entry name" value="Regulator of chromosome condensation 1/beta-lactamase-inhibitor protein II"/>
    <property type="match status" value="1"/>
</dbReference>